<evidence type="ECO:0000313" key="3">
    <source>
        <dbReference type="Proteomes" id="UP000605992"/>
    </source>
</evidence>
<protein>
    <recommendedName>
        <fullName evidence="1">DUF1707 domain-containing protein</fullName>
    </recommendedName>
</protein>
<dbReference type="AlphaFoldDB" id="A0A8J3UW14"/>
<name>A0A8J3UW14_9ACTN</name>
<proteinExistence type="predicted"/>
<dbReference type="EMBL" id="BOOR01000007">
    <property type="protein sequence ID" value="GII52993.1"/>
    <property type="molecule type" value="Genomic_DNA"/>
</dbReference>
<evidence type="ECO:0000259" key="1">
    <source>
        <dbReference type="Pfam" id="PF08044"/>
    </source>
</evidence>
<dbReference type="PANTHER" id="PTHR40763">
    <property type="entry name" value="MEMBRANE PROTEIN-RELATED"/>
    <property type="match status" value="1"/>
</dbReference>
<organism evidence="2 3">
    <name type="scientific">Planotetraspora thailandica</name>
    <dbReference type="NCBI Taxonomy" id="487172"/>
    <lineage>
        <taxon>Bacteria</taxon>
        <taxon>Bacillati</taxon>
        <taxon>Actinomycetota</taxon>
        <taxon>Actinomycetes</taxon>
        <taxon>Streptosporangiales</taxon>
        <taxon>Streptosporangiaceae</taxon>
        <taxon>Planotetraspora</taxon>
    </lineage>
</organism>
<comment type="caution">
    <text evidence="2">The sequence shown here is derived from an EMBL/GenBank/DDBJ whole genome shotgun (WGS) entry which is preliminary data.</text>
</comment>
<feature type="domain" description="DUF1707" evidence="1">
    <location>
        <begin position="36"/>
        <end position="87"/>
    </location>
</feature>
<dbReference type="InterPro" id="IPR012551">
    <property type="entry name" value="DUF1707_SHOCT-like"/>
</dbReference>
<accession>A0A8J3UW14</accession>
<gene>
    <name evidence="2" type="ORF">Pth03_13820</name>
</gene>
<dbReference type="Proteomes" id="UP000605992">
    <property type="component" value="Unassembled WGS sequence"/>
</dbReference>
<keyword evidence="3" id="KW-1185">Reference proteome</keyword>
<reference evidence="2" key="1">
    <citation type="submission" date="2021-01" db="EMBL/GenBank/DDBJ databases">
        <title>Whole genome shotgun sequence of Planotetraspora thailandica NBRC 104271.</title>
        <authorList>
            <person name="Komaki H."/>
            <person name="Tamura T."/>
        </authorList>
    </citation>
    <scope>NUCLEOTIDE SEQUENCE</scope>
    <source>
        <strain evidence="2">NBRC 104271</strain>
    </source>
</reference>
<evidence type="ECO:0000313" key="2">
    <source>
        <dbReference type="EMBL" id="GII52993.1"/>
    </source>
</evidence>
<dbReference type="PANTHER" id="PTHR40763:SF4">
    <property type="entry name" value="DUF1707 DOMAIN-CONTAINING PROTEIN"/>
    <property type="match status" value="1"/>
</dbReference>
<dbReference type="Pfam" id="PF08044">
    <property type="entry name" value="DUF1707"/>
    <property type="match status" value="1"/>
</dbReference>
<sequence length="223" mass="24029">MDRFSLKDVSSESRLSNLVSAFLAARVPQSPAAAELRASDADRERVIAALAEAAGDGRLTHDEHEERVGQAYAARTLGDLAALTADLLPPERQPLRMDERPLTAFFRSEQRTGRWVVPSHVPVTSVGGRITMDLCEALLQSRHVVVQLAVMAGTVTLIVPEGVRIVTAPSARVGSVRDEVRLPPGATGHAPDAPVIELAGFVLGGKVVARSPRRPKRSLFRRP</sequence>